<reference evidence="2" key="1">
    <citation type="submission" date="2021-01" db="EMBL/GenBank/DDBJ databases">
        <authorList>
            <person name="Corre E."/>
            <person name="Pelletier E."/>
            <person name="Niang G."/>
            <person name="Scheremetjew M."/>
            <person name="Finn R."/>
            <person name="Kale V."/>
            <person name="Holt S."/>
            <person name="Cochrane G."/>
            <person name="Meng A."/>
            <person name="Brown T."/>
            <person name="Cohen L."/>
        </authorList>
    </citation>
    <scope>NUCLEOTIDE SEQUENCE</scope>
    <source>
        <strain evidence="2">CCMP2058</strain>
    </source>
</reference>
<protein>
    <recommendedName>
        <fullName evidence="3">EF-hand domain-containing protein</fullName>
    </recommendedName>
</protein>
<dbReference type="InterPro" id="IPR050230">
    <property type="entry name" value="CALM/Myosin/TropC-like"/>
</dbReference>
<evidence type="ECO:0008006" key="3">
    <source>
        <dbReference type="Google" id="ProtNLM"/>
    </source>
</evidence>
<dbReference type="GO" id="GO:0016460">
    <property type="term" value="C:myosin II complex"/>
    <property type="evidence" value="ECO:0007669"/>
    <property type="project" value="TreeGrafter"/>
</dbReference>
<dbReference type="FunFam" id="1.10.238.10:FF:000001">
    <property type="entry name" value="Calmodulin 1"/>
    <property type="match status" value="1"/>
</dbReference>
<dbReference type="EMBL" id="HBEM01009395">
    <property type="protein sequence ID" value="CAD8442103.1"/>
    <property type="molecule type" value="Transcribed_RNA"/>
</dbReference>
<evidence type="ECO:0000256" key="1">
    <source>
        <dbReference type="ARBA" id="ARBA00022737"/>
    </source>
</evidence>
<keyword evidence="1" id="KW-0677">Repeat</keyword>
<proteinExistence type="predicted"/>
<sequence>MAEMSQEELLLEAFNLAMPKDKKIDTSKLGEALRSVGKRLTNENIEALKKQADSECNGGVTFDQFKKYVDEASKIEKTDDEIEKAFKVFDNGEKKGLINLATFKHSIMTLGDKLLPEQVEALFKAAGVDESKEAVDYKVFMKLLQANR</sequence>
<accession>A0A7S0GUS6</accession>
<dbReference type="AlphaFoldDB" id="A0A7S0GUS6"/>
<name>A0A7S0GUS6_9EUKA</name>
<dbReference type="Gene3D" id="1.10.238.10">
    <property type="entry name" value="EF-hand"/>
    <property type="match status" value="2"/>
</dbReference>
<organism evidence="2">
    <name type="scientific">Amorphochlora amoebiformis</name>
    <dbReference type="NCBI Taxonomy" id="1561963"/>
    <lineage>
        <taxon>Eukaryota</taxon>
        <taxon>Sar</taxon>
        <taxon>Rhizaria</taxon>
        <taxon>Cercozoa</taxon>
        <taxon>Chlorarachniophyceae</taxon>
        <taxon>Amorphochlora</taxon>
    </lineage>
</organism>
<dbReference type="InterPro" id="IPR011992">
    <property type="entry name" value="EF-hand-dom_pair"/>
</dbReference>
<evidence type="ECO:0000313" key="2">
    <source>
        <dbReference type="EMBL" id="CAD8442103.1"/>
    </source>
</evidence>
<dbReference type="PANTHER" id="PTHR23048">
    <property type="entry name" value="MYOSIN LIGHT CHAIN 1, 3"/>
    <property type="match status" value="1"/>
</dbReference>
<dbReference type="PANTHER" id="PTHR23048:SF0">
    <property type="entry name" value="CALMODULIN LIKE 3"/>
    <property type="match status" value="1"/>
</dbReference>
<gene>
    <name evidence="2" type="ORF">LAMO00422_LOCUS6592</name>
</gene>
<dbReference type="SUPFAM" id="SSF47473">
    <property type="entry name" value="EF-hand"/>
    <property type="match status" value="1"/>
</dbReference>